<evidence type="ECO:0000313" key="4">
    <source>
        <dbReference type="Proteomes" id="UP001461498"/>
    </source>
</evidence>
<keyword evidence="1" id="KW-0645">Protease</keyword>
<evidence type="ECO:0000313" key="3">
    <source>
        <dbReference type="EMBL" id="KAK9511188.1"/>
    </source>
</evidence>
<keyword evidence="1" id="KW-0378">Hydrolase</keyword>
<keyword evidence="1" id="KW-0224">Dipeptidase</keyword>
<dbReference type="Proteomes" id="UP001461498">
    <property type="component" value="Unassembled WGS sequence"/>
</dbReference>
<name>A0AAW1DPW3_9HEMI</name>
<dbReference type="GO" id="GO:0006508">
    <property type="term" value="P:proteolysis"/>
    <property type="evidence" value="ECO:0007669"/>
    <property type="project" value="UniProtKB-KW"/>
</dbReference>
<keyword evidence="1" id="KW-1015">Disulfide bond</keyword>
<sequence length="457" mass="49832">MAFWNDLCESIRGNCRECMTTPFTRKKALIIGGIVLVIIIIIIIIAVAVNSANSGSSGQTTGTDIIKSNPLIIGNTRLSEIIKKTYQNKINNLNLDDIMTKAKASTQDLIKGYVATQIWDVGASSCILSQNHDAVSQTLEQIDLINRLFEANKNFTIIKSSSDITEAKKNKKIGAVLRVDGGYALDAKLSMIRTYYNLGVRILALVGTCDNPWGASAWNTSDDADLDAFGKKIIEEMSRLGMIIDISGASKKVQLSIIAEAKAANLPVLLSNSGLKLDPGSPNNVDKDVLTALKEKTGLVTLSLNKDQVCATNALNCTMSDVIDHLDKLKGILGKEASKYIGLGGNFGSEKDNQYPVDLDNPTKFATLLDNLLKPQPTATFKWNTNDLKLMVGENFIQLFANVEKVAADLKTKKKPLEDLIDEGKLPKNVTVALSDKVKSAIIPICYTDFEERYPKK</sequence>
<comment type="caution">
    <text evidence="3">The sequence shown here is derived from an EMBL/GenBank/DDBJ whole genome shotgun (WGS) entry which is preliminary data.</text>
</comment>
<keyword evidence="1" id="KW-0336">GPI-anchor</keyword>
<dbReference type="InterPro" id="IPR008257">
    <property type="entry name" value="Pept_M19"/>
</dbReference>
<keyword evidence="1" id="KW-0862">Zinc</keyword>
<keyword evidence="2" id="KW-0472">Membrane</keyword>
<dbReference type="EC" id="3.4.13.19" evidence="1"/>
<protein>
    <recommendedName>
        <fullName evidence="1">Dipeptidase</fullName>
        <ecNumber evidence="1">3.4.13.19</ecNumber>
    </recommendedName>
</protein>
<dbReference type="GO" id="GO:0070573">
    <property type="term" value="F:metallodipeptidase activity"/>
    <property type="evidence" value="ECO:0007669"/>
    <property type="project" value="InterPro"/>
</dbReference>
<gene>
    <name evidence="3" type="ORF">O3M35_005798</name>
</gene>
<evidence type="ECO:0000256" key="1">
    <source>
        <dbReference type="RuleBase" id="RU341113"/>
    </source>
</evidence>
<comment type="cofactor">
    <cofactor evidence="1">
        <name>Zn(2+)</name>
        <dbReference type="ChEBI" id="CHEBI:29105"/>
    </cofactor>
</comment>
<dbReference type="Pfam" id="PF01244">
    <property type="entry name" value="Peptidase_M19"/>
    <property type="match status" value="1"/>
</dbReference>
<comment type="similarity">
    <text evidence="1">Belongs to the metallo-dependent hydrolases superfamily. Peptidase M19 family.</text>
</comment>
<dbReference type="GO" id="GO:0046872">
    <property type="term" value="F:metal ion binding"/>
    <property type="evidence" value="ECO:0007669"/>
    <property type="project" value="UniProtKB-UniRule"/>
</dbReference>
<dbReference type="AlphaFoldDB" id="A0AAW1DPW3"/>
<accession>A0AAW1DPW3</accession>
<proteinExistence type="inferred from homology"/>
<organism evidence="3 4">
    <name type="scientific">Rhynocoris fuscipes</name>
    <dbReference type="NCBI Taxonomy" id="488301"/>
    <lineage>
        <taxon>Eukaryota</taxon>
        <taxon>Metazoa</taxon>
        <taxon>Ecdysozoa</taxon>
        <taxon>Arthropoda</taxon>
        <taxon>Hexapoda</taxon>
        <taxon>Insecta</taxon>
        <taxon>Pterygota</taxon>
        <taxon>Neoptera</taxon>
        <taxon>Paraneoptera</taxon>
        <taxon>Hemiptera</taxon>
        <taxon>Heteroptera</taxon>
        <taxon>Panheteroptera</taxon>
        <taxon>Cimicomorpha</taxon>
        <taxon>Reduviidae</taxon>
        <taxon>Harpactorinae</taxon>
        <taxon>Harpactorini</taxon>
        <taxon>Rhynocoris</taxon>
    </lineage>
</organism>
<comment type="subcellular location">
    <subcellularLocation>
        <location evidence="1">Membrane</location>
        <topology evidence="1">Lipid-anchor</topology>
        <topology evidence="1">GPI-anchor</topology>
    </subcellularLocation>
</comment>
<keyword evidence="1" id="KW-0449">Lipoprotein</keyword>
<dbReference type="EMBL" id="JAPXFL010000002">
    <property type="protein sequence ID" value="KAK9511188.1"/>
    <property type="molecule type" value="Genomic_DNA"/>
</dbReference>
<dbReference type="SUPFAM" id="SSF51556">
    <property type="entry name" value="Metallo-dependent hydrolases"/>
    <property type="match status" value="1"/>
</dbReference>
<keyword evidence="1" id="KW-0482">Metalloprotease</keyword>
<comment type="subunit">
    <text evidence="1">Homodimer; disulfide-linked.</text>
</comment>
<dbReference type="PANTHER" id="PTHR10443:SF12">
    <property type="entry name" value="DIPEPTIDASE"/>
    <property type="match status" value="1"/>
</dbReference>
<dbReference type="InterPro" id="IPR032466">
    <property type="entry name" value="Metal_Hydrolase"/>
</dbReference>
<dbReference type="Gene3D" id="3.20.20.140">
    <property type="entry name" value="Metal-dependent hydrolases"/>
    <property type="match status" value="1"/>
</dbReference>
<dbReference type="PANTHER" id="PTHR10443">
    <property type="entry name" value="MICROSOMAL DIPEPTIDASE"/>
    <property type="match status" value="1"/>
</dbReference>
<dbReference type="GO" id="GO:0098552">
    <property type="term" value="C:side of membrane"/>
    <property type="evidence" value="ECO:0007669"/>
    <property type="project" value="UniProtKB-KW"/>
</dbReference>
<keyword evidence="2" id="KW-1133">Transmembrane helix</keyword>
<feature type="transmembrane region" description="Helical" evidence="2">
    <location>
        <begin position="29"/>
        <end position="49"/>
    </location>
</feature>
<keyword evidence="1" id="KW-0479">Metal-binding</keyword>
<keyword evidence="4" id="KW-1185">Reference proteome</keyword>
<comment type="catalytic activity">
    <reaction evidence="1">
        <text>an L-aminoacyl-L-amino acid + H2O = 2 an L-alpha-amino acid</text>
        <dbReference type="Rhea" id="RHEA:48940"/>
        <dbReference type="ChEBI" id="CHEBI:15377"/>
        <dbReference type="ChEBI" id="CHEBI:59869"/>
        <dbReference type="ChEBI" id="CHEBI:77460"/>
        <dbReference type="EC" id="3.4.13.19"/>
    </reaction>
</comment>
<dbReference type="PROSITE" id="PS51365">
    <property type="entry name" value="RENAL_DIPEPTIDASE_2"/>
    <property type="match status" value="1"/>
</dbReference>
<evidence type="ECO:0000256" key="2">
    <source>
        <dbReference type="SAM" id="Phobius"/>
    </source>
</evidence>
<reference evidence="3 4" key="1">
    <citation type="submission" date="2022-12" db="EMBL/GenBank/DDBJ databases">
        <title>Chromosome-level genome assembly of true bugs.</title>
        <authorList>
            <person name="Ma L."/>
            <person name="Li H."/>
        </authorList>
    </citation>
    <scope>NUCLEOTIDE SEQUENCE [LARGE SCALE GENOMIC DNA]</scope>
    <source>
        <strain evidence="3">Lab_2022b</strain>
    </source>
</reference>
<keyword evidence="2" id="KW-0812">Transmembrane</keyword>
<keyword evidence="1" id="KW-0325">Glycoprotein</keyword>